<accession>A0A0G4EF14</accession>
<feature type="region of interest" description="Disordered" evidence="1">
    <location>
        <begin position="1"/>
        <end position="179"/>
    </location>
</feature>
<dbReference type="VEuPathDB" id="CryptoDB:Vbra_20331"/>
<reference evidence="2 3" key="1">
    <citation type="submission" date="2014-11" db="EMBL/GenBank/DDBJ databases">
        <authorList>
            <person name="Zhu J."/>
            <person name="Qi W."/>
            <person name="Song R."/>
        </authorList>
    </citation>
    <scope>NUCLEOTIDE SEQUENCE [LARGE SCALE GENOMIC DNA]</scope>
</reference>
<feature type="compositionally biased region" description="Polar residues" evidence="1">
    <location>
        <begin position="142"/>
        <end position="152"/>
    </location>
</feature>
<feature type="compositionally biased region" description="Basic and acidic residues" evidence="1">
    <location>
        <begin position="1"/>
        <end position="75"/>
    </location>
</feature>
<evidence type="ECO:0000256" key="1">
    <source>
        <dbReference type="SAM" id="MobiDB-lite"/>
    </source>
</evidence>
<feature type="compositionally biased region" description="Low complexity" evidence="1">
    <location>
        <begin position="83"/>
        <end position="98"/>
    </location>
</feature>
<proteinExistence type="predicted"/>
<dbReference type="AlphaFoldDB" id="A0A0G4EF14"/>
<gene>
    <name evidence="2" type="ORF">Vbra_20331</name>
</gene>
<dbReference type="Proteomes" id="UP000041254">
    <property type="component" value="Unassembled WGS sequence"/>
</dbReference>
<organism evidence="2 3">
    <name type="scientific">Vitrella brassicaformis (strain CCMP3155)</name>
    <dbReference type="NCBI Taxonomy" id="1169540"/>
    <lineage>
        <taxon>Eukaryota</taxon>
        <taxon>Sar</taxon>
        <taxon>Alveolata</taxon>
        <taxon>Colpodellida</taxon>
        <taxon>Vitrellaceae</taxon>
        <taxon>Vitrella</taxon>
    </lineage>
</organism>
<keyword evidence="3" id="KW-1185">Reference proteome</keyword>
<dbReference type="EMBL" id="CDMY01000201">
    <property type="protein sequence ID" value="CEL93986.1"/>
    <property type="molecule type" value="Genomic_DNA"/>
</dbReference>
<evidence type="ECO:0000313" key="3">
    <source>
        <dbReference type="Proteomes" id="UP000041254"/>
    </source>
</evidence>
<name>A0A0G4EF14_VITBC</name>
<protein>
    <submittedName>
        <fullName evidence="2">Uncharacterized protein</fullName>
    </submittedName>
</protein>
<dbReference type="InParanoid" id="A0A0G4EF14"/>
<sequence length="179" mass="20295">MPRFERARDPEVPRSEQEQDELPDRAAKDTRGDAIPDRRPHKMERDSSGLWKKRDEHKDEHKEPSRDRKRPRDDSDRPDEDTTAAADQEAEAPTAADTVTEPAESARRENVPDAFDYQGGRPKSKKSKRDVDVSAVCEVESSGASKAQIESDNQQRRGPQMTEEEKMMHAMGLPVGFGR</sequence>
<evidence type="ECO:0000313" key="2">
    <source>
        <dbReference type="EMBL" id="CEL93986.1"/>
    </source>
</evidence>